<keyword evidence="6" id="KW-0411">Iron-sulfur</keyword>
<comment type="cofactor">
    <cofactor evidence="1">
        <name>[4Fe-4S] cluster</name>
        <dbReference type="ChEBI" id="CHEBI:49883"/>
    </cofactor>
</comment>
<dbReference type="SFLD" id="SFLDG01118">
    <property type="entry name" value="activating_enzymes__group_2"/>
    <property type="match status" value="1"/>
</dbReference>
<evidence type="ECO:0000256" key="5">
    <source>
        <dbReference type="ARBA" id="ARBA00023004"/>
    </source>
</evidence>
<evidence type="ECO:0000256" key="1">
    <source>
        <dbReference type="ARBA" id="ARBA00001966"/>
    </source>
</evidence>
<dbReference type="InterPro" id="IPR013785">
    <property type="entry name" value="Aldolase_TIM"/>
</dbReference>
<dbReference type="InterPro" id="IPR040074">
    <property type="entry name" value="BssD/PflA/YjjW"/>
</dbReference>
<dbReference type="PROSITE" id="PS51918">
    <property type="entry name" value="RADICAL_SAM"/>
    <property type="match status" value="1"/>
</dbReference>
<keyword evidence="3" id="KW-0949">S-adenosyl-L-methionine</keyword>
<dbReference type="InterPro" id="IPR012839">
    <property type="entry name" value="Organic_radical_activase"/>
</dbReference>
<dbReference type="Proteomes" id="UP000466864">
    <property type="component" value="Unassembled WGS sequence"/>
</dbReference>
<dbReference type="InterPro" id="IPR058240">
    <property type="entry name" value="rSAM_sf"/>
</dbReference>
<keyword evidence="4" id="KW-0479">Metal-binding</keyword>
<dbReference type="PIRSF" id="PIRSF000371">
    <property type="entry name" value="PFL_act_enz"/>
    <property type="match status" value="1"/>
</dbReference>
<protein>
    <submittedName>
        <fullName evidence="8">Glycyl-radical enzyme activating protein</fullName>
    </submittedName>
</protein>
<evidence type="ECO:0000256" key="4">
    <source>
        <dbReference type="ARBA" id="ARBA00022723"/>
    </source>
</evidence>
<evidence type="ECO:0000256" key="6">
    <source>
        <dbReference type="ARBA" id="ARBA00023014"/>
    </source>
</evidence>
<dbReference type="PANTHER" id="PTHR30352:SF4">
    <property type="entry name" value="PYRUVATE FORMATE-LYASE 2-ACTIVATING ENZYME"/>
    <property type="match status" value="1"/>
</dbReference>
<evidence type="ECO:0000256" key="2">
    <source>
        <dbReference type="ARBA" id="ARBA00022485"/>
    </source>
</evidence>
<dbReference type="GO" id="GO:0051539">
    <property type="term" value="F:4 iron, 4 sulfur cluster binding"/>
    <property type="evidence" value="ECO:0007669"/>
    <property type="project" value="UniProtKB-KW"/>
</dbReference>
<dbReference type="EMBL" id="VUMV01000009">
    <property type="protein sequence ID" value="MST82804.1"/>
    <property type="molecule type" value="Genomic_DNA"/>
</dbReference>
<dbReference type="SFLD" id="SFLDG01066">
    <property type="entry name" value="organic_radical-activating_enz"/>
    <property type="match status" value="1"/>
</dbReference>
<evidence type="ECO:0000313" key="9">
    <source>
        <dbReference type="Proteomes" id="UP000466864"/>
    </source>
</evidence>
<evidence type="ECO:0000256" key="3">
    <source>
        <dbReference type="ARBA" id="ARBA00022691"/>
    </source>
</evidence>
<organism evidence="8 9">
    <name type="scientific">Bilifractor porci</name>
    <dbReference type="NCBI Taxonomy" id="2606636"/>
    <lineage>
        <taxon>Bacteria</taxon>
        <taxon>Bacillati</taxon>
        <taxon>Bacillota</taxon>
        <taxon>Clostridia</taxon>
        <taxon>Lachnospirales</taxon>
        <taxon>Lachnospiraceae</taxon>
        <taxon>Bilifractor</taxon>
    </lineage>
</organism>
<name>A0A7X2P9R5_9FIRM</name>
<dbReference type="GO" id="GO:0046872">
    <property type="term" value="F:metal ion binding"/>
    <property type="evidence" value="ECO:0007669"/>
    <property type="project" value="UniProtKB-KW"/>
</dbReference>
<dbReference type="CDD" id="cd01335">
    <property type="entry name" value="Radical_SAM"/>
    <property type="match status" value="1"/>
</dbReference>
<evidence type="ECO:0000259" key="7">
    <source>
        <dbReference type="PROSITE" id="PS51918"/>
    </source>
</evidence>
<dbReference type="Gene3D" id="3.20.20.70">
    <property type="entry name" value="Aldolase class I"/>
    <property type="match status" value="1"/>
</dbReference>
<dbReference type="InterPro" id="IPR007197">
    <property type="entry name" value="rSAM"/>
</dbReference>
<dbReference type="SFLD" id="SFLDS00029">
    <property type="entry name" value="Radical_SAM"/>
    <property type="match status" value="1"/>
</dbReference>
<evidence type="ECO:0000313" key="8">
    <source>
        <dbReference type="EMBL" id="MST82804.1"/>
    </source>
</evidence>
<comment type="caution">
    <text evidence="8">The sequence shown here is derived from an EMBL/GenBank/DDBJ whole genome shotgun (WGS) entry which is preliminary data.</text>
</comment>
<dbReference type="AlphaFoldDB" id="A0A7X2P9R5"/>
<keyword evidence="5" id="KW-0408">Iron</keyword>
<accession>A0A7X2P9R5</accession>
<gene>
    <name evidence="8" type="ORF">FYJ60_10845</name>
</gene>
<dbReference type="PANTHER" id="PTHR30352">
    <property type="entry name" value="PYRUVATE FORMATE-LYASE-ACTIVATING ENZYME"/>
    <property type="match status" value="1"/>
</dbReference>
<feature type="domain" description="Radical SAM core" evidence="7">
    <location>
        <begin position="12"/>
        <end position="288"/>
    </location>
</feature>
<dbReference type="RefSeq" id="WP_154458709.1">
    <property type="nucleotide sequence ID" value="NZ_VUMV01000009.1"/>
</dbReference>
<dbReference type="Pfam" id="PF04055">
    <property type="entry name" value="Radical_SAM"/>
    <property type="match status" value="1"/>
</dbReference>
<reference evidence="8 9" key="1">
    <citation type="submission" date="2019-08" db="EMBL/GenBank/DDBJ databases">
        <title>In-depth cultivation of the pig gut microbiome towards novel bacterial diversity and tailored functional studies.</title>
        <authorList>
            <person name="Wylensek D."/>
            <person name="Hitch T.C.A."/>
            <person name="Clavel T."/>
        </authorList>
    </citation>
    <scope>NUCLEOTIDE SEQUENCE [LARGE SCALE GENOMIC DNA]</scope>
    <source>
        <strain evidence="8 9">Oil+RF-744-WCA-WT-13</strain>
    </source>
</reference>
<dbReference type="SUPFAM" id="SSF102114">
    <property type="entry name" value="Radical SAM enzymes"/>
    <property type="match status" value="1"/>
</dbReference>
<proteinExistence type="predicted"/>
<dbReference type="NCBIfam" id="TIGR02494">
    <property type="entry name" value="PFLE_PFLC"/>
    <property type="match status" value="1"/>
</dbReference>
<dbReference type="InterPro" id="IPR034457">
    <property type="entry name" value="Organic_radical-activating"/>
</dbReference>
<sequence>MKIFQKGFNYSQDGQGNRLVIHMQGCNMRCPWCANPEGLLAEGVLMTDPQWLVPSLCEHGAVSEQDGGCFLDRLVCSGCPDHGCISKHRSKGIYYSCQEMSVKELLEYIESNSMMFYDGGGVTFTGGECTMQFAELMDTLKQLKRKKIHTAIESNASHARLPELFPYVDQLILDCKLINGEKHCCVTGIGNAQILTNIRKAAAEHPNVHIRIPLIGGFNNSPEDIKDFLDFFSEIGNKNISFEVLKYHEYGKKKWEECGWNYRMDQKARVTADEVQAFQEQIEAKGLRYEKT</sequence>
<dbReference type="GO" id="GO:0016491">
    <property type="term" value="F:oxidoreductase activity"/>
    <property type="evidence" value="ECO:0007669"/>
    <property type="project" value="InterPro"/>
</dbReference>
<keyword evidence="2" id="KW-0004">4Fe-4S</keyword>
<keyword evidence="9" id="KW-1185">Reference proteome</keyword>